<feature type="region of interest" description="Disordered" evidence="7">
    <location>
        <begin position="37"/>
        <end position="59"/>
    </location>
</feature>
<feature type="compositionally biased region" description="Polar residues" evidence="7">
    <location>
        <begin position="42"/>
        <end position="59"/>
    </location>
</feature>
<dbReference type="GO" id="GO:0000978">
    <property type="term" value="F:RNA polymerase II cis-regulatory region sequence-specific DNA binding"/>
    <property type="evidence" value="ECO:0007669"/>
    <property type="project" value="InterPro"/>
</dbReference>
<evidence type="ECO:0000256" key="2">
    <source>
        <dbReference type="ARBA" id="ARBA00023015"/>
    </source>
</evidence>
<keyword evidence="4 6" id="KW-0804">Transcription</keyword>
<dbReference type="InterPro" id="IPR036390">
    <property type="entry name" value="WH_DNA-bd_sf"/>
</dbReference>
<keyword evidence="3 6" id="KW-0238">DNA-binding</keyword>
<dbReference type="Gene3D" id="1.10.10.10">
    <property type="entry name" value="Winged helix-like DNA-binding domain superfamily/Winged helix DNA-binding domain"/>
    <property type="match status" value="1"/>
</dbReference>
<accession>A0A5B7AWW1</accession>
<dbReference type="SUPFAM" id="SSF144074">
    <property type="entry name" value="E2F-DP heterodimerization region"/>
    <property type="match status" value="1"/>
</dbReference>
<comment type="similarity">
    <text evidence="1 6">Belongs to the E2F/DP family.</text>
</comment>
<gene>
    <name evidence="9" type="ORF">Din_030530</name>
</gene>
<evidence type="ECO:0000259" key="8">
    <source>
        <dbReference type="SMART" id="SM01372"/>
    </source>
</evidence>
<dbReference type="GO" id="GO:0090575">
    <property type="term" value="C:RNA polymerase II transcription regulator complex"/>
    <property type="evidence" value="ECO:0007669"/>
    <property type="project" value="TreeGrafter"/>
</dbReference>
<protein>
    <submittedName>
        <fullName evidence="9">Putative transcription factor E2FC isoform X1</fullName>
    </submittedName>
</protein>
<evidence type="ECO:0000256" key="5">
    <source>
        <dbReference type="ARBA" id="ARBA00023306"/>
    </source>
</evidence>
<dbReference type="PANTHER" id="PTHR12081">
    <property type="entry name" value="TRANSCRIPTION FACTOR E2F"/>
    <property type="match status" value="1"/>
</dbReference>
<dbReference type="GO" id="GO:0000981">
    <property type="term" value="F:DNA-binding transcription factor activity, RNA polymerase II-specific"/>
    <property type="evidence" value="ECO:0007669"/>
    <property type="project" value="TreeGrafter"/>
</dbReference>
<dbReference type="AlphaFoldDB" id="A0A5B7AWW1"/>
<organism evidence="9">
    <name type="scientific">Davidia involucrata</name>
    <name type="common">Dove tree</name>
    <dbReference type="NCBI Taxonomy" id="16924"/>
    <lineage>
        <taxon>Eukaryota</taxon>
        <taxon>Viridiplantae</taxon>
        <taxon>Streptophyta</taxon>
        <taxon>Embryophyta</taxon>
        <taxon>Tracheophyta</taxon>
        <taxon>Spermatophyta</taxon>
        <taxon>Magnoliopsida</taxon>
        <taxon>eudicotyledons</taxon>
        <taxon>Gunneridae</taxon>
        <taxon>Pentapetalae</taxon>
        <taxon>asterids</taxon>
        <taxon>Cornales</taxon>
        <taxon>Nyssaceae</taxon>
        <taxon>Davidia</taxon>
    </lineage>
</organism>
<evidence type="ECO:0000256" key="7">
    <source>
        <dbReference type="SAM" id="MobiDB-lite"/>
    </source>
</evidence>
<evidence type="ECO:0000256" key="1">
    <source>
        <dbReference type="ARBA" id="ARBA00010940"/>
    </source>
</evidence>
<dbReference type="EMBL" id="GHES01030530">
    <property type="protein sequence ID" value="MPA61089.1"/>
    <property type="molecule type" value="Transcribed_RNA"/>
</dbReference>
<dbReference type="CDD" id="cd14660">
    <property type="entry name" value="E2F_DD"/>
    <property type="match status" value="1"/>
</dbReference>
<dbReference type="Pfam" id="PF02319">
    <property type="entry name" value="WHD_E2F_TDP"/>
    <property type="match status" value="1"/>
</dbReference>
<dbReference type="SMART" id="SM01372">
    <property type="entry name" value="E2F_TDP"/>
    <property type="match status" value="1"/>
</dbReference>
<dbReference type="InterPro" id="IPR036388">
    <property type="entry name" value="WH-like_DNA-bd_sf"/>
</dbReference>
<keyword evidence="6" id="KW-0539">Nucleus</keyword>
<evidence type="ECO:0000256" key="6">
    <source>
        <dbReference type="RuleBase" id="RU003796"/>
    </source>
</evidence>
<keyword evidence="2 6" id="KW-0805">Transcription regulation</keyword>
<dbReference type="InterPro" id="IPR037241">
    <property type="entry name" value="E2F-DP_heterodim"/>
</dbReference>
<dbReference type="GO" id="GO:0046983">
    <property type="term" value="F:protein dimerization activity"/>
    <property type="evidence" value="ECO:0007669"/>
    <property type="project" value="InterPro"/>
</dbReference>
<dbReference type="SUPFAM" id="SSF46785">
    <property type="entry name" value="Winged helix' DNA-binding domain"/>
    <property type="match status" value="1"/>
</dbReference>
<evidence type="ECO:0000313" key="9">
    <source>
        <dbReference type="EMBL" id="MPA61089.1"/>
    </source>
</evidence>
<evidence type="ECO:0000256" key="4">
    <source>
        <dbReference type="ARBA" id="ARBA00023163"/>
    </source>
</evidence>
<name>A0A5B7AWW1_DAVIN</name>
<keyword evidence="5" id="KW-0131">Cell cycle</keyword>
<dbReference type="PANTHER" id="PTHR12081:SF51">
    <property type="entry name" value="TRANSCRIPTION FACTOR E2FC"/>
    <property type="match status" value="1"/>
</dbReference>
<dbReference type="Pfam" id="PF16421">
    <property type="entry name" value="E2F_CC-MB"/>
    <property type="match status" value="1"/>
</dbReference>
<evidence type="ECO:0000256" key="3">
    <source>
        <dbReference type="ARBA" id="ARBA00023125"/>
    </source>
</evidence>
<dbReference type="FunFam" id="1.10.10.10:FF:000008">
    <property type="entry name" value="E2F transcription factor 1"/>
    <property type="match status" value="1"/>
</dbReference>
<dbReference type="Gene3D" id="6.10.250.540">
    <property type="match status" value="1"/>
</dbReference>
<sequence>MSTSGEDPTVSLQQSPSFLSPANRLFPSCFRRPHPFALVPPSNDSNHSSSTRTVFNSADTNSAFPKIPLKQTKETGDCEGKASVKATIQGCNDIDAVKNPSLGPKSCTGVKRYSKSKVSRYIKSGTQELPDSLNPASSCRYDSSLGLLTKKFISLIQEAKDGTLDLNNTADVLEVQKRRIYDITNVLEGIGLIEKTTKNHIRWKGFEMLAPRELDDQVTRLKTEVESSYAEECRLDDCIREKQELLRALECDENFQKYLFLTEEDIMSEPCFKNQTLIAIKAPHASSVEVPDPDEDIGFPQQQFRLIVRSTTGPIDLYLLSKYERQYEDITVKQAKSVDSSARNNDQYRIDNAELPSGHQNNQKMPSDAFSSIGSKVSGIQKIIPSDYDIDNDYWFQSDLEFSATDLWANEEWSEADDFLQDHSSIAP</sequence>
<dbReference type="InterPro" id="IPR015633">
    <property type="entry name" value="E2F"/>
</dbReference>
<feature type="domain" description="E2F/DP family winged-helix DNA-binding" evidence="8">
    <location>
        <begin position="140"/>
        <end position="205"/>
    </location>
</feature>
<dbReference type="InterPro" id="IPR003316">
    <property type="entry name" value="E2F_WHTH_DNA-bd_dom"/>
</dbReference>
<proteinExistence type="inferred from homology"/>
<reference evidence="9" key="1">
    <citation type="submission" date="2019-08" db="EMBL/GenBank/DDBJ databases">
        <title>Reference gene set and small RNA set construction with multiple tissues from Davidia involucrata Baill.</title>
        <authorList>
            <person name="Yang H."/>
            <person name="Zhou C."/>
            <person name="Li G."/>
            <person name="Wang J."/>
            <person name="Gao P."/>
            <person name="Wang M."/>
            <person name="Wang R."/>
            <person name="Zhao Y."/>
        </authorList>
    </citation>
    <scope>NUCLEOTIDE SEQUENCE</scope>
    <source>
        <tissue evidence="9">Mixed with DoveR01_LX</tissue>
    </source>
</reference>
<dbReference type="InterPro" id="IPR032198">
    <property type="entry name" value="E2F_CC-MB"/>
</dbReference>
<comment type="subcellular location">
    <subcellularLocation>
        <location evidence="6">Nucleus</location>
    </subcellularLocation>
</comment>